<feature type="domain" description="EAL" evidence="1">
    <location>
        <begin position="1"/>
        <end position="202"/>
    </location>
</feature>
<gene>
    <name evidence="3" type="ordered locus">DvMF_2840</name>
</gene>
<dbReference type="PIRSF" id="PIRSF003180">
    <property type="entry name" value="DiGMPpdiest_YuxH"/>
    <property type="match status" value="1"/>
</dbReference>
<evidence type="ECO:0000259" key="1">
    <source>
        <dbReference type="PROSITE" id="PS50883"/>
    </source>
</evidence>
<dbReference type="PROSITE" id="PS50883">
    <property type="entry name" value="EAL"/>
    <property type="match status" value="1"/>
</dbReference>
<dbReference type="InterPro" id="IPR013976">
    <property type="entry name" value="HDOD"/>
</dbReference>
<accession>B8DRE1</accession>
<dbReference type="HOGENOM" id="CLU_044951_1_1_7"/>
<dbReference type="Pfam" id="PF00563">
    <property type="entry name" value="EAL"/>
    <property type="match status" value="1"/>
</dbReference>
<feature type="domain" description="HDOD" evidence="2">
    <location>
        <begin position="196"/>
        <end position="384"/>
    </location>
</feature>
<name>B8DRE1_NITV9</name>
<organism evidence="3">
    <name type="scientific">Nitratidesulfovibrio vulgaris (strain DSM 19637 / Miyazaki F)</name>
    <name type="common">Desulfovibrio vulgaris</name>
    <dbReference type="NCBI Taxonomy" id="883"/>
    <lineage>
        <taxon>Bacteria</taxon>
        <taxon>Pseudomonadati</taxon>
        <taxon>Thermodesulfobacteriota</taxon>
        <taxon>Desulfovibrionia</taxon>
        <taxon>Desulfovibrionales</taxon>
        <taxon>Desulfovibrionaceae</taxon>
        <taxon>Nitratidesulfovibrio</taxon>
    </lineage>
</organism>
<dbReference type="AlphaFoldDB" id="B8DRE1"/>
<evidence type="ECO:0000313" key="3">
    <source>
        <dbReference type="EMBL" id="ACL09778.1"/>
    </source>
</evidence>
<dbReference type="EMBL" id="CP001197">
    <property type="protein sequence ID" value="ACL09778.1"/>
    <property type="molecule type" value="Genomic_DNA"/>
</dbReference>
<dbReference type="SMART" id="SM00052">
    <property type="entry name" value="EAL"/>
    <property type="match status" value="1"/>
</dbReference>
<dbReference type="InterPro" id="IPR035919">
    <property type="entry name" value="EAL_sf"/>
</dbReference>
<dbReference type="Gene3D" id="1.10.3210.10">
    <property type="entry name" value="Hypothetical protein af1432"/>
    <property type="match status" value="1"/>
</dbReference>
<evidence type="ECO:0000259" key="2">
    <source>
        <dbReference type="PROSITE" id="PS51833"/>
    </source>
</evidence>
<dbReference type="KEGG" id="dvm:DvMF_2840"/>
<sequence>MVAHQPIFDASGHTFGFELLYRNACWPSSNCPPFSDAVATASVIIDGLPLIMDTLGDNRMLFVNFDESLLLSGLANMLDPARTCVEVLETTQPTPGILAQLAALKRRGFTIALDDYAGAGPADALLPMADYVKVEVLRRPRADVARDVERMLAAGVRVVAEKIEDQSTLEYCRKLGCHLFQGYFLSRPQLTSGCTVSTTQALRLKTIKIFASGGTTTPRLIEAIRADVSLSYRLLRYLNSAHFSFSSRVSSVEFAARLMGETGLRRWLCAALLSGIAKGPFVPELIRMSVFRGVFAEALRNSTTGGPPADRLYLAGLFSLLDAILGMPMETILADIRLSSDIDEALIERRGALAHWLHVVESYERGDFGDAARGFAELGLDMSLLTHRYLQALNVSQSICTTQ</sequence>
<dbReference type="PANTHER" id="PTHR33525:SF4">
    <property type="entry name" value="CYCLIC DI-GMP PHOSPHODIESTERASE CDGJ"/>
    <property type="match status" value="1"/>
</dbReference>
<dbReference type="InterPro" id="IPR014408">
    <property type="entry name" value="dGMP_Pdiesterase_EAL/HD-GYP"/>
</dbReference>
<dbReference type="Pfam" id="PF08668">
    <property type="entry name" value="HDOD"/>
    <property type="match status" value="1"/>
</dbReference>
<dbReference type="SUPFAM" id="SSF109604">
    <property type="entry name" value="HD-domain/PDEase-like"/>
    <property type="match status" value="1"/>
</dbReference>
<dbReference type="Gene3D" id="3.20.20.450">
    <property type="entry name" value="EAL domain"/>
    <property type="match status" value="1"/>
</dbReference>
<dbReference type="SUPFAM" id="SSF141868">
    <property type="entry name" value="EAL domain-like"/>
    <property type="match status" value="1"/>
</dbReference>
<dbReference type="InterPro" id="IPR001633">
    <property type="entry name" value="EAL_dom"/>
</dbReference>
<protein>
    <submittedName>
        <fullName evidence="3">Diguanylate phosphodiesterase</fullName>
    </submittedName>
</protein>
<dbReference type="eggNOG" id="COG3434">
    <property type="taxonomic scope" value="Bacteria"/>
</dbReference>
<dbReference type="PROSITE" id="PS51833">
    <property type="entry name" value="HDOD"/>
    <property type="match status" value="1"/>
</dbReference>
<proteinExistence type="predicted"/>
<dbReference type="STRING" id="883.DvMF_2840"/>
<dbReference type="InterPro" id="IPR052340">
    <property type="entry name" value="RNase_Y/CdgJ"/>
</dbReference>
<reference evidence="3" key="1">
    <citation type="submission" date="2008-10" db="EMBL/GenBank/DDBJ databases">
        <title>Complete sequence of Desulfovibrio vulgaris str. 'Miyazaki F'.</title>
        <authorList>
            <person name="Lucas S."/>
            <person name="Copeland A."/>
            <person name="Lapidus A."/>
            <person name="Glavina del Rio T."/>
            <person name="Dalin E."/>
            <person name="Tice H."/>
            <person name="Bruce D."/>
            <person name="Goodwin L."/>
            <person name="Pitluck S."/>
            <person name="Sims D."/>
            <person name="Brettin T."/>
            <person name="Detter J.C."/>
            <person name="Han C."/>
            <person name="Larimer F."/>
            <person name="Land M."/>
            <person name="Hauser L."/>
            <person name="Kyrpides N."/>
            <person name="Mikhailova N."/>
            <person name="Hazen T.C."/>
            <person name="Richardson P."/>
        </authorList>
    </citation>
    <scope>NUCLEOTIDE SEQUENCE</scope>
    <source>
        <strain evidence="3">Miyazaki F</strain>
    </source>
</reference>
<dbReference type="PANTHER" id="PTHR33525">
    <property type="match status" value="1"/>
</dbReference>